<evidence type="ECO:0000256" key="2">
    <source>
        <dbReference type="ARBA" id="ARBA00023002"/>
    </source>
</evidence>
<dbReference type="PANTHER" id="PTHR42898:SF102">
    <property type="entry name" value="TROPINONE REDUCTASE"/>
    <property type="match status" value="1"/>
</dbReference>
<dbReference type="EMBL" id="CM000883">
    <property type="protein sequence ID" value="KQJ87472.1"/>
    <property type="molecule type" value="Genomic_DNA"/>
</dbReference>
<dbReference type="STRING" id="15368.A0A0Q3IMG6"/>
<dbReference type="Proteomes" id="UP000008810">
    <property type="component" value="Chromosome 4"/>
</dbReference>
<keyword evidence="1" id="KW-0521">NADP</keyword>
<keyword evidence="5" id="KW-1185">Reference proteome</keyword>
<dbReference type="InParanoid" id="A0A0Q3IMG6"/>
<dbReference type="PRINTS" id="PR00081">
    <property type="entry name" value="GDHRDH"/>
</dbReference>
<name>A0A0Q3IMG6_BRADI</name>
<dbReference type="EnsemblPlants" id="KQJ87472">
    <property type="protein sequence ID" value="KQJ87472"/>
    <property type="gene ID" value="BRADI_4g11373v3"/>
</dbReference>
<keyword evidence="2" id="KW-0560">Oxidoreductase</keyword>
<dbReference type="PANTHER" id="PTHR42898">
    <property type="entry name" value="TROPINONE REDUCTASE"/>
    <property type="match status" value="1"/>
</dbReference>
<reference evidence="3 4" key="1">
    <citation type="journal article" date="2010" name="Nature">
        <title>Genome sequencing and analysis of the model grass Brachypodium distachyon.</title>
        <authorList>
            <consortium name="International Brachypodium Initiative"/>
        </authorList>
    </citation>
    <scope>NUCLEOTIDE SEQUENCE [LARGE SCALE GENOMIC DNA]</scope>
    <source>
        <strain evidence="3 4">Bd21</strain>
    </source>
</reference>
<dbReference type="OrthoDB" id="673461at2759"/>
<evidence type="ECO:0000313" key="4">
    <source>
        <dbReference type="EnsemblPlants" id="KQJ87472"/>
    </source>
</evidence>
<dbReference type="AlphaFoldDB" id="A0A0Q3IMG6"/>
<dbReference type="SUPFAM" id="SSF51735">
    <property type="entry name" value="NAD(P)-binding Rossmann-fold domains"/>
    <property type="match status" value="1"/>
</dbReference>
<accession>A0A0Q3IMG6</accession>
<organism evidence="3">
    <name type="scientific">Brachypodium distachyon</name>
    <name type="common">Purple false brome</name>
    <name type="synonym">Trachynia distachya</name>
    <dbReference type="NCBI Taxonomy" id="15368"/>
    <lineage>
        <taxon>Eukaryota</taxon>
        <taxon>Viridiplantae</taxon>
        <taxon>Streptophyta</taxon>
        <taxon>Embryophyta</taxon>
        <taxon>Tracheophyta</taxon>
        <taxon>Spermatophyta</taxon>
        <taxon>Magnoliopsida</taxon>
        <taxon>Liliopsida</taxon>
        <taxon>Poales</taxon>
        <taxon>Poaceae</taxon>
        <taxon>BOP clade</taxon>
        <taxon>Pooideae</taxon>
        <taxon>Stipodae</taxon>
        <taxon>Brachypodieae</taxon>
        <taxon>Brachypodium</taxon>
    </lineage>
</organism>
<reference evidence="4" key="3">
    <citation type="submission" date="2018-08" db="UniProtKB">
        <authorList>
            <consortium name="EnsemblPlants"/>
        </authorList>
    </citation>
    <scope>IDENTIFICATION</scope>
    <source>
        <strain evidence="4">cv. Bd21</strain>
    </source>
</reference>
<dbReference type="InterPro" id="IPR036291">
    <property type="entry name" value="NAD(P)-bd_dom_sf"/>
</dbReference>
<evidence type="ECO:0000313" key="3">
    <source>
        <dbReference type="EMBL" id="KQJ87472.1"/>
    </source>
</evidence>
<gene>
    <name evidence="3" type="ORF">BRADI_4g11373v3</name>
</gene>
<evidence type="ECO:0000256" key="1">
    <source>
        <dbReference type="ARBA" id="ARBA00022857"/>
    </source>
</evidence>
<dbReference type="InterPro" id="IPR002347">
    <property type="entry name" value="SDR_fam"/>
</dbReference>
<sequence length="88" mass="9617">MNQLTRSLATEWAHDKIRANAIAPGFTNSDMIRHIDPEVQEQEYSWIPMRKNGESVEIAAAVSFLCMSAASYITGQVITVDGGCTISA</sequence>
<dbReference type="InterPro" id="IPR045000">
    <property type="entry name" value="TR"/>
</dbReference>
<reference evidence="3" key="2">
    <citation type="submission" date="2017-06" db="EMBL/GenBank/DDBJ databases">
        <title>WGS assembly of Brachypodium distachyon.</title>
        <authorList>
            <consortium name="The International Brachypodium Initiative"/>
            <person name="Lucas S."/>
            <person name="Harmon-Smith M."/>
            <person name="Lail K."/>
            <person name="Tice H."/>
            <person name="Grimwood J."/>
            <person name="Bruce D."/>
            <person name="Barry K."/>
            <person name="Shu S."/>
            <person name="Lindquist E."/>
            <person name="Wang M."/>
            <person name="Pitluck S."/>
            <person name="Vogel J.P."/>
            <person name="Garvin D.F."/>
            <person name="Mockler T.C."/>
            <person name="Schmutz J."/>
            <person name="Rokhsar D."/>
            <person name="Bevan M.W."/>
        </authorList>
    </citation>
    <scope>NUCLEOTIDE SEQUENCE</scope>
    <source>
        <strain evidence="3">Bd21</strain>
    </source>
</reference>
<protein>
    <submittedName>
        <fullName evidence="3 4">Uncharacterized protein</fullName>
    </submittedName>
</protein>
<proteinExistence type="predicted"/>
<evidence type="ECO:0000313" key="5">
    <source>
        <dbReference type="Proteomes" id="UP000008810"/>
    </source>
</evidence>
<dbReference type="Gene3D" id="3.40.50.720">
    <property type="entry name" value="NAD(P)-binding Rossmann-like Domain"/>
    <property type="match status" value="1"/>
</dbReference>
<dbReference type="Gramene" id="KQJ87472">
    <property type="protein sequence ID" value="KQJ87472"/>
    <property type="gene ID" value="BRADI_4g11373v3"/>
</dbReference>
<dbReference type="GO" id="GO:0016491">
    <property type="term" value="F:oxidoreductase activity"/>
    <property type="evidence" value="ECO:0007669"/>
    <property type="project" value="UniProtKB-KW"/>
</dbReference>
<dbReference type="Pfam" id="PF13561">
    <property type="entry name" value="adh_short_C2"/>
    <property type="match status" value="1"/>
</dbReference>